<name>A0ABY6IQW1_9HYPH</name>
<keyword evidence="1" id="KW-1133">Transmembrane helix</keyword>
<feature type="transmembrane region" description="Helical" evidence="1">
    <location>
        <begin position="60"/>
        <end position="81"/>
    </location>
</feature>
<feature type="transmembrane region" description="Helical" evidence="1">
    <location>
        <begin position="191"/>
        <end position="210"/>
    </location>
</feature>
<keyword evidence="3" id="KW-1185">Reference proteome</keyword>
<evidence type="ECO:0008006" key="4">
    <source>
        <dbReference type="Google" id="ProtNLM"/>
    </source>
</evidence>
<keyword evidence="1" id="KW-0812">Transmembrane</keyword>
<protein>
    <recommendedName>
        <fullName evidence="4">ABC transporter permease</fullName>
    </recommendedName>
</protein>
<evidence type="ECO:0000256" key="1">
    <source>
        <dbReference type="SAM" id="Phobius"/>
    </source>
</evidence>
<gene>
    <name evidence="2" type="ORF">OF122_16870</name>
</gene>
<accession>A0ABY6IQW1</accession>
<dbReference type="RefSeq" id="WP_264225342.1">
    <property type="nucleotide sequence ID" value="NZ_CP107716.1"/>
</dbReference>
<reference evidence="2" key="1">
    <citation type="submission" date="2022-10" db="EMBL/GenBank/DDBJ databases">
        <title>YIM 151497 complete genome.</title>
        <authorList>
            <person name="Chen X."/>
        </authorList>
    </citation>
    <scope>NUCLEOTIDE SEQUENCE</scope>
    <source>
        <strain evidence="2">YIM 151497</strain>
    </source>
</reference>
<evidence type="ECO:0000313" key="2">
    <source>
        <dbReference type="EMBL" id="UYQ71692.1"/>
    </source>
</evidence>
<feature type="transmembrane region" description="Helical" evidence="1">
    <location>
        <begin position="157"/>
        <end position="179"/>
    </location>
</feature>
<evidence type="ECO:0000313" key="3">
    <source>
        <dbReference type="Proteomes" id="UP001163882"/>
    </source>
</evidence>
<sequence>MQAFIALIKREYLEHRGAFIYGPTLLLALGSLAALYAVFGTDFRDEFSGTLPTVLRFYEAAFALGAAGWLVYLIIMLFFYYGDAFSADSRNNSMLFWKSMPQSDLKIFGSKVAASLTVFPAAILLALAITGVIAYLPTVIASDFLGGFAPPTIGETVSAWLNIMVSAIVLFAITLLWYLPFLAWVGLLGTIFKRWAIPLAFLIPAVIGLFERVVMRNILQDGALWSFITDRFEVKFEGFDFEVYFEQHWLAGQKWDGLELATLMLTGVDWIQIAGGIAVAAVFIYAASEYRRRYILT</sequence>
<feature type="transmembrane region" description="Helical" evidence="1">
    <location>
        <begin position="112"/>
        <end position="137"/>
    </location>
</feature>
<feature type="transmembrane region" description="Helical" evidence="1">
    <location>
        <begin position="18"/>
        <end position="40"/>
    </location>
</feature>
<proteinExistence type="predicted"/>
<organism evidence="2 3">
    <name type="scientific">Pelagibacterium flavum</name>
    <dbReference type="NCBI Taxonomy" id="2984530"/>
    <lineage>
        <taxon>Bacteria</taxon>
        <taxon>Pseudomonadati</taxon>
        <taxon>Pseudomonadota</taxon>
        <taxon>Alphaproteobacteria</taxon>
        <taxon>Hyphomicrobiales</taxon>
        <taxon>Devosiaceae</taxon>
        <taxon>Pelagibacterium</taxon>
    </lineage>
</organism>
<dbReference type="EMBL" id="CP107716">
    <property type="protein sequence ID" value="UYQ71692.1"/>
    <property type="molecule type" value="Genomic_DNA"/>
</dbReference>
<keyword evidence="1" id="KW-0472">Membrane</keyword>
<feature type="transmembrane region" description="Helical" evidence="1">
    <location>
        <begin position="270"/>
        <end position="288"/>
    </location>
</feature>
<dbReference type="Proteomes" id="UP001163882">
    <property type="component" value="Chromosome"/>
</dbReference>